<feature type="region of interest" description="Disordered" evidence="1">
    <location>
        <begin position="129"/>
        <end position="178"/>
    </location>
</feature>
<evidence type="ECO:0000313" key="3">
    <source>
        <dbReference type="Proteomes" id="UP001362999"/>
    </source>
</evidence>
<evidence type="ECO:0000256" key="1">
    <source>
        <dbReference type="SAM" id="MobiDB-lite"/>
    </source>
</evidence>
<evidence type="ECO:0000313" key="2">
    <source>
        <dbReference type="EMBL" id="KAK6981320.1"/>
    </source>
</evidence>
<keyword evidence="3" id="KW-1185">Reference proteome</keyword>
<dbReference type="AlphaFoldDB" id="A0AAV9ZGD6"/>
<sequence length="347" mass="37926">MSTPTSRRTTPVIIVACCRHRPYCFSLFDEVPPPFLGNYSANIPETFYVKIPVFKPISSVQYTNLSTATATQATEVEITLETMLEPIQFTAMLAGNVIATTVNLRMRMVDSDGNDYGAADNIGAVCGRGQTRGTAQDREEDRISKATGRRRQQGRIQGCGPKISASGAKHPEERGGSVLKGGAAFSSLQFAIARRRGCRTDSGRYRQCEMRRRAKAERASREDGQILAGRNVGAVRGDDSAVARQGCVQKPQNLRSVWVQCFRRRRSGVVRVVDGGGVGRAKVRKEACRDAYSHSAGRRSMPEIAEMRTETFGRGSEAIEAAVMERAGVQVYGSPTDISLPTPLFRP</sequence>
<feature type="compositionally biased region" description="Basic and acidic residues" evidence="1">
    <location>
        <begin position="135"/>
        <end position="144"/>
    </location>
</feature>
<protein>
    <submittedName>
        <fullName evidence="2">Uncharacterized protein</fullName>
    </submittedName>
</protein>
<name>A0AAV9ZGD6_9AGAR</name>
<accession>A0AAV9ZGD6</accession>
<gene>
    <name evidence="2" type="ORF">R3P38DRAFT_2808251</name>
</gene>
<reference evidence="2 3" key="1">
    <citation type="journal article" date="2024" name="J Genomics">
        <title>Draft genome sequencing and assembly of Favolaschia claudopus CIRM-BRFM 2984 isolated from oak limbs.</title>
        <authorList>
            <person name="Navarro D."/>
            <person name="Drula E."/>
            <person name="Chaduli D."/>
            <person name="Cazenave R."/>
            <person name="Ahrendt S."/>
            <person name="Wang J."/>
            <person name="Lipzen A."/>
            <person name="Daum C."/>
            <person name="Barry K."/>
            <person name="Grigoriev I.V."/>
            <person name="Favel A."/>
            <person name="Rosso M.N."/>
            <person name="Martin F."/>
        </authorList>
    </citation>
    <scope>NUCLEOTIDE SEQUENCE [LARGE SCALE GENOMIC DNA]</scope>
    <source>
        <strain evidence="2 3">CIRM-BRFM 2984</strain>
    </source>
</reference>
<proteinExistence type="predicted"/>
<dbReference type="Proteomes" id="UP001362999">
    <property type="component" value="Unassembled WGS sequence"/>
</dbReference>
<comment type="caution">
    <text evidence="2">The sequence shown here is derived from an EMBL/GenBank/DDBJ whole genome shotgun (WGS) entry which is preliminary data.</text>
</comment>
<dbReference type="EMBL" id="JAWWNJ010000151">
    <property type="protein sequence ID" value="KAK6981320.1"/>
    <property type="molecule type" value="Genomic_DNA"/>
</dbReference>
<organism evidence="2 3">
    <name type="scientific">Favolaschia claudopus</name>
    <dbReference type="NCBI Taxonomy" id="2862362"/>
    <lineage>
        <taxon>Eukaryota</taxon>
        <taxon>Fungi</taxon>
        <taxon>Dikarya</taxon>
        <taxon>Basidiomycota</taxon>
        <taxon>Agaricomycotina</taxon>
        <taxon>Agaricomycetes</taxon>
        <taxon>Agaricomycetidae</taxon>
        <taxon>Agaricales</taxon>
        <taxon>Marasmiineae</taxon>
        <taxon>Mycenaceae</taxon>
        <taxon>Favolaschia</taxon>
    </lineage>
</organism>